<dbReference type="AlphaFoldDB" id="A0A2U3E2Z5"/>
<accession>A0A2U3E2Z5</accession>
<organism evidence="2 3">
    <name type="scientific">Purpureocillium lilacinum</name>
    <name type="common">Paecilomyces lilacinus</name>
    <dbReference type="NCBI Taxonomy" id="33203"/>
    <lineage>
        <taxon>Eukaryota</taxon>
        <taxon>Fungi</taxon>
        <taxon>Dikarya</taxon>
        <taxon>Ascomycota</taxon>
        <taxon>Pezizomycotina</taxon>
        <taxon>Sordariomycetes</taxon>
        <taxon>Hypocreomycetidae</taxon>
        <taxon>Hypocreales</taxon>
        <taxon>Ophiocordycipitaceae</taxon>
        <taxon>Purpureocillium</taxon>
    </lineage>
</organism>
<gene>
    <name evidence="2" type="ORF">PCL_01270</name>
</gene>
<name>A0A2U3E2Z5_PURLI</name>
<dbReference type="EMBL" id="LCWV01000013">
    <property type="protein sequence ID" value="PWI68885.1"/>
    <property type="molecule type" value="Genomic_DNA"/>
</dbReference>
<feature type="region of interest" description="Disordered" evidence="1">
    <location>
        <begin position="1"/>
        <end position="31"/>
    </location>
</feature>
<protein>
    <submittedName>
        <fullName evidence="2">Uncharacterized protein</fullName>
    </submittedName>
</protein>
<evidence type="ECO:0000313" key="3">
    <source>
        <dbReference type="Proteomes" id="UP000245956"/>
    </source>
</evidence>
<evidence type="ECO:0000313" key="2">
    <source>
        <dbReference type="EMBL" id="PWI68885.1"/>
    </source>
</evidence>
<evidence type="ECO:0000256" key="1">
    <source>
        <dbReference type="SAM" id="MobiDB-lite"/>
    </source>
</evidence>
<feature type="region of interest" description="Disordered" evidence="1">
    <location>
        <begin position="169"/>
        <end position="258"/>
    </location>
</feature>
<feature type="compositionally biased region" description="Basic residues" evidence="1">
    <location>
        <begin position="174"/>
        <end position="190"/>
    </location>
</feature>
<dbReference type="Proteomes" id="UP000245956">
    <property type="component" value="Unassembled WGS sequence"/>
</dbReference>
<comment type="caution">
    <text evidence="2">The sequence shown here is derived from an EMBL/GenBank/DDBJ whole genome shotgun (WGS) entry which is preliminary data.</text>
</comment>
<feature type="compositionally biased region" description="Low complexity" evidence="1">
    <location>
        <begin position="191"/>
        <end position="225"/>
    </location>
</feature>
<proteinExistence type="predicted"/>
<reference evidence="2 3" key="1">
    <citation type="journal article" date="2016" name="Front. Microbiol.">
        <title>Genome and transcriptome sequences reveal the specific parasitism of the nematophagous Purpureocillium lilacinum 36-1.</title>
        <authorList>
            <person name="Xie J."/>
            <person name="Li S."/>
            <person name="Mo C."/>
            <person name="Xiao X."/>
            <person name="Peng D."/>
            <person name="Wang G."/>
            <person name="Xiao Y."/>
        </authorList>
    </citation>
    <scope>NUCLEOTIDE SEQUENCE [LARGE SCALE GENOMIC DNA]</scope>
    <source>
        <strain evidence="2 3">36-1</strain>
    </source>
</reference>
<sequence>MSATGDAHALGTAGASMDAHARSDTLRSQNGHRGNPFCFFRGAHRHSGPPRLPTPTRREAPRACPCLCGIQGLLAWARDAESALEAATLGRDQVATLRFSAFAGANGPPPSPPTASPLPALLNRLQRRAPSLRSSGPALLLARYLTCPCQRCPLKAFSCLHHHQRGLVESPSMGKRRPHARRHLSSRRHAGLPGPSLPGSAPASPWHWRPAQQAPDPSAVAPSAAEAHRRPGNAKLSFGYFGGRAPTPSLAAQARRAG</sequence>